<reference evidence="1 2" key="1">
    <citation type="journal article" date="2013" name="Mar. Genomics">
        <title>Expression of sulfatases in Rhodopirellula baltica and the diversity of sulfatases in the genus Rhodopirellula.</title>
        <authorList>
            <person name="Wegner C.E."/>
            <person name="Richter-Heitmann T."/>
            <person name="Klindworth A."/>
            <person name="Klockow C."/>
            <person name="Richter M."/>
            <person name="Achstetter T."/>
            <person name="Glockner F.O."/>
            <person name="Harder J."/>
        </authorList>
    </citation>
    <scope>NUCLEOTIDE SEQUENCE [LARGE SCALE GENOMIC DNA]</scope>
    <source>
        <strain evidence="1 2">SM41</strain>
    </source>
</reference>
<dbReference type="CDD" id="cd02603">
    <property type="entry name" value="HAD_sEH-N_like"/>
    <property type="match status" value="1"/>
</dbReference>
<dbReference type="InterPro" id="IPR006439">
    <property type="entry name" value="HAD-SF_hydro_IA"/>
</dbReference>
<protein>
    <submittedName>
        <fullName evidence="1">HAD-superfamily hydrolase, subfamily IA, variant 3</fullName>
    </submittedName>
</protein>
<accession>M5U382</accession>
<dbReference type="RefSeq" id="WP_008687971.1">
    <property type="nucleotide sequence ID" value="NZ_ANOH01000438.1"/>
</dbReference>
<dbReference type="Pfam" id="PF00702">
    <property type="entry name" value="Hydrolase"/>
    <property type="match status" value="1"/>
</dbReference>
<dbReference type="Proteomes" id="UP000011885">
    <property type="component" value="Unassembled WGS sequence"/>
</dbReference>
<dbReference type="SUPFAM" id="SSF56784">
    <property type="entry name" value="HAD-like"/>
    <property type="match status" value="1"/>
</dbReference>
<dbReference type="SFLD" id="SFLDG01129">
    <property type="entry name" value="C1.5:_HAD__Beta-PGM__Phosphata"/>
    <property type="match status" value="1"/>
</dbReference>
<gene>
    <name evidence="1" type="ORF">RSSM_06253</name>
</gene>
<evidence type="ECO:0000313" key="2">
    <source>
        <dbReference type="Proteomes" id="UP000011885"/>
    </source>
</evidence>
<name>M5U382_9BACT</name>
<dbReference type="PANTHER" id="PTHR43611:SF3">
    <property type="entry name" value="FLAVIN MONONUCLEOTIDE HYDROLASE 1, CHLOROPLATIC"/>
    <property type="match status" value="1"/>
</dbReference>
<dbReference type="InterPro" id="IPR023214">
    <property type="entry name" value="HAD_sf"/>
</dbReference>
<dbReference type="PATRIC" id="fig|1263870.3.peg.6626"/>
<dbReference type="EMBL" id="ANOH01000438">
    <property type="protein sequence ID" value="EMI52316.1"/>
    <property type="molecule type" value="Genomic_DNA"/>
</dbReference>
<evidence type="ECO:0000313" key="1">
    <source>
        <dbReference type="EMBL" id="EMI52316.1"/>
    </source>
</evidence>
<keyword evidence="1" id="KW-0378">Hydrolase</keyword>
<dbReference type="InterPro" id="IPR023198">
    <property type="entry name" value="PGP-like_dom2"/>
</dbReference>
<dbReference type="GO" id="GO:0016787">
    <property type="term" value="F:hydrolase activity"/>
    <property type="evidence" value="ECO:0007669"/>
    <property type="project" value="UniProtKB-KW"/>
</dbReference>
<dbReference type="PANTHER" id="PTHR43611">
    <property type="entry name" value="ALPHA-D-GLUCOSE 1-PHOSPHATE PHOSPHATASE"/>
    <property type="match status" value="1"/>
</dbReference>
<proteinExistence type="predicted"/>
<dbReference type="PRINTS" id="PR00413">
    <property type="entry name" value="HADHALOGNASE"/>
</dbReference>
<sequence>MNDTKIRFVYFDLGNVLVSFDRRRACEKLAALFAGDAAHVDRILNVDGLQNQLETGLISEPEYTATVREKMRAAADSSVDTETFAAVTDEEILIAISDMFTPIESMRDVLRDVRQKGMPIGILSNTCNAHWSWVNSQSYCVLEGPFDVCVVSHEERSMKPDRVIYDAAAGHALRIANATPETILFLDDKEENVHAARQLGWQAEVCVGGDEAKQVLTDYGVLPNHATQNQTSLEAAPRS</sequence>
<dbReference type="AlphaFoldDB" id="M5U382"/>
<keyword evidence="2" id="KW-1185">Reference proteome</keyword>
<comment type="caution">
    <text evidence="1">The sequence shown here is derived from an EMBL/GenBank/DDBJ whole genome shotgun (WGS) entry which is preliminary data.</text>
</comment>
<organism evidence="1 2">
    <name type="scientific">Rhodopirellula sallentina SM41</name>
    <dbReference type="NCBI Taxonomy" id="1263870"/>
    <lineage>
        <taxon>Bacteria</taxon>
        <taxon>Pseudomonadati</taxon>
        <taxon>Planctomycetota</taxon>
        <taxon>Planctomycetia</taxon>
        <taxon>Pirellulales</taxon>
        <taxon>Pirellulaceae</taxon>
        <taxon>Rhodopirellula</taxon>
    </lineage>
</organism>
<dbReference type="Gene3D" id="3.40.50.1000">
    <property type="entry name" value="HAD superfamily/HAD-like"/>
    <property type="match status" value="1"/>
</dbReference>
<dbReference type="SFLD" id="SFLDS00003">
    <property type="entry name" value="Haloacid_Dehalogenase"/>
    <property type="match status" value="1"/>
</dbReference>
<dbReference type="InterPro" id="IPR036412">
    <property type="entry name" value="HAD-like_sf"/>
</dbReference>
<dbReference type="Gene3D" id="1.10.150.240">
    <property type="entry name" value="Putative phosphatase, domain 2"/>
    <property type="match status" value="1"/>
</dbReference>